<keyword evidence="2" id="KW-0863">Zinc-finger</keyword>
<evidence type="ECO:0000256" key="4">
    <source>
        <dbReference type="PROSITE-ProRule" id="PRU00510"/>
    </source>
</evidence>
<dbReference type="RefSeq" id="WP_073202934.1">
    <property type="nucleotide sequence ID" value="NZ_FRCZ01000007.1"/>
</dbReference>
<evidence type="ECO:0000313" key="7">
    <source>
        <dbReference type="EMBL" id="SHN31728.1"/>
    </source>
</evidence>
<evidence type="ECO:0000313" key="8">
    <source>
        <dbReference type="Proteomes" id="UP000184184"/>
    </source>
</evidence>
<organism evidence="7 8">
    <name type="scientific">Gracilibacillus kekensis</name>
    <dbReference type="NCBI Taxonomy" id="1027249"/>
    <lineage>
        <taxon>Bacteria</taxon>
        <taxon>Bacillati</taxon>
        <taxon>Bacillota</taxon>
        <taxon>Bacilli</taxon>
        <taxon>Bacillales</taxon>
        <taxon>Bacillaceae</taxon>
        <taxon>Gracilibacillus</taxon>
    </lineage>
</organism>
<dbReference type="InterPro" id="IPR037187">
    <property type="entry name" value="DnaK_N"/>
</dbReference>
<dbReference type="PROSITE" id="PS51128">
    <property type="entry name" value="ZF_DKSA_2"/>
    <property type="match status" value="1"/>
</dbReference>
<evidence type="ECO:0000259" key="6">
    <source>
        <dbReference type="Pfam" id="PF01258"/>
    </source>
</evidence>
<dbReference type="SUPFAM" id="SSF57716">
    <property type="entry name" value="Glucocorticoid receptor-like (DNA-binding domain)"/>
    <property type="match status" value="1"/>
</dbReference>
<dbReference type="InterPro" id="IPR000962">
    <property type="entry name" value="Znf_DskA_TraR"/>
</dbReference>
<feature type="region of interest" description="Disordered" evidence="5">
    <location>
        <begin position="18"/>
        <end position="53"/>
    </location>
</feature>
<dbReference type="AlphaFoldDB" id="A0A1M7QKH8"/>
<dbReference type="GO" id="GO:0008270">
    <property type="term" value="F:zinc ion binding"/>
    <property type="evidence" value="ECO:0007669"/>
    <property type="project" value="UniProtKB-KW"/>
</dbReference>
<protein>
    <submittedName>
        <fullName evidence="7">Transcriptional regulator, TraR/DksA family</fullName>
    </submittedName>
</protein>
<dbReference type="SUPFAM" id="SSF109635">
    <property type="entry name" value="DnaK suppressor protein DksA, alpha-hairpin domain"/>
    <property type="match status" value="1"/>
</dbReference>
<dbReference type="OrthoDB" id="9811543at2"/>
<sequence length="117" mass="13452">MKQEVLEQCKSYLNERKEQLKKDNAESVNESKPLDADVGELSTSFDNHPADMGTELYDRQKDITLQAHEQEELEEVDHALKSIKKGTYHLCEECGKEISEDRLLAIPTTRYCIDHGK</sequence>
<evidence type="ECO:0000256" key="5">
    <source>
        <dbReference type="SAM" id="MobiDB-lite"/>
    </source>
</evidence>
<accession>A0A1M7QKH8</accession>
<dbReference type="STRING" id="1027249.SAMN05216179_3304"/>
<dbReference type="PANTHER" id="PTHR33823">
    <property type="entry name" value="RNA POLYMERASE-BINDING TRANSCRIPTION FACTOR DKSA-RELATED"/>
    <property type="match status" value="1"/>
</dbReference>
<dbReference type="Proteomes" id="UP000184184">
    <property type="component" value="Unassembled WGS sequence"/>
</dbReference>
<gene>
    <name evidence="7" type="ORF">SAMN05216179_3304</name>
</gene>
<proteinExistence type="predicted"/>
<feature type="domain" description="Zinc finger DksA/TraR C4-type" evidence="6">
    <location>
        <begin position="86"/>
        <end position="114"/>
    </location>
</feature>
<evidence type="ECO:0000256" key="1">
    <source>
        <dbReference type="ARBA" id="ARBA00022723"/>
    </source>
</evidence>
<feature type="zinc finger region" description="dksA C4-type" evidence="4">
    <location>
        <begin position="91"/>
        <end position="115"/>
    </location>
</feature>
<dbReference type="PANTHER" id="PTHR33823:SF4">
    <property type="entry name" value="GENERAL STRESS PROTEIN 16O"/>
    <property type="match status" value="1"/>
</dbReference>
<reference evidence="7 8" key="1">
    <citation type="submission" date="2016-11" db="EMBL/GenBank/DDBJ databases">
        <authorList>
            <person name="Jaros S."/>
            <person name="Januszkiewicz K."/>
            <person name="Wedrychowicz H."/>
        </authorList>
    </citation>
    <scope>NUCLEOTIDE SEQUENCE [LARGE SCALE GENOMIC DNA]</scope>
    <source>
        <strain evidence="7 8">CGMCC 1.10681</strain>
    </source>
</reference>
<keyword evidence="3" id="KW-0862">Zinc</keyword>
<keyword evidence="1" id="KW-0479">Metal-binding</keyword>
<keyword evidence="8" id="KW-1185">Reference proteome</keyword>
<name>A0A1M7QKH8_9BACI</name>
<evidence type="ECO:0000256" key="2">
    <source>
        <dbReference type="ARBA" id="ARBA00022771"/>
    </source>
</evidence>
<evidence type="ECO:0000256" key="3">
    <source>
        <dbReference type="ARBA" id="ARBA00022833"/>
    </source>
</evidence>
<dbReference type="Pfam" id="PF01258">
    <property type="entry name" value="zf-dskA_traR"/>
    <property type="match status" value="1"/>
</dbReference>
<dbReference type="Gene3D" id="1.20.120.910">
    <property type="entry name" value="DksA, coiled-coil domain"/>
    <property type="match status" value="1"/>
</dbReference>
<dbReference type="EMBL" id="FRCZ01000007">
    <property type="protein sequence ID" value="SHN31728.1"/>
    <property type="molecule type" value="Genomic_DNA"/>
</dbReference>